<proteinExistence type="predicted"/>
<dbReference type="AlphaFoldDB" id="A0A498QJV7"/>
<feature type="domain" description="Predicted hydrolase N-terminal" evidence="1">
    <location>
        <begin position="1"/>
        <end position="166"/>
    </location>
</feature>
<accession>A0A498QJV7</accession>
<dbReference type="Pfam" id="PF22905">
    <property type="entry name" value="Hydro_N_hd"/>
    <property type="match status" value="1"/>
</dbReference>
<sequence length="167" mass="17762">MQLRYIRIPLLIAEAGGGPWAINNSLQFGRPAQISALGQAFHDAGRCTAEADAAFADARRRFEAAWNREDGDHPINDSAGVQRLIQSLGAQSLQLPKIGADLENVAAALTEAQRSAVGQISTSEAHLQQLDNQIGQTLELEKNIHLTAADLSALDALISALEGQASN</sequence>
<name>A0A498QJV7_9MYCO</name>
<protein>
    <recommendedName>
        <fullName evidence="1">Predicted hydrolase N-terminal domain-containing protein</fullName>
    </recommendedName>
</protein>
<keyword evidence="3" id="KW-1185">Reference proteome</keyword>
<dbReference type="Proteomes" id="UP000267289">
    <property type="component" value="Unassembled WGS sequence"/>
</dbReference>
<evidence type="ECO:0000313" key="3">
    <source>
        <dbReference type="Proteomes" id="UP000267289"/>
    </source>
</evidence>
<gene>
    <name evidence="2" type="ORF">LAUMK13_05320</name>
</gene>
<dbReference type="RefSeq" id="WP_425271566.1">
    <property type="nucleotide sequence ID" value="NZ_UPHQ01000282.1"/>
</dbReference>
<dbReference type="InterPro" id="IPR054469">
    <property type="entry name" value="Pred_hydrolase_N"/>
</dbReference>
<dbReference type="EMBL" id="UPHQ01000282">
    <property type="protein sequence ID" value="VBA45022.1"/>
    <property type="molecule type" value="Genomic_DNA"/>
</dbReference>
<organism evidence="2 3">
    <name type="scientific">Mycobacterium innocens</name>
    <dbReference type="NCBI Taxonomy" id="2341083"/>
    <lineage>
        <taxon>Bacteria</taxon>
        <taxon>Bacillati</taxon>
        <taxon>Actinomycetota</taxon>
        <taxon>Actinomycetes</taxon>
        <taxon>Mycobacteriales</taxon>
        <taxon>Mycobacteriaceae</taxon>
        <taxon>Mycobacterium</taxon>
    </lineage>
</organism>
<evidence type="ECO:0000313" key="2">
    <source>
        <dbReference type="EMBL" id="VBA45022.1"/>
    </source>
</evidence>
<reference evidence="2 3" key="1">
    <citation type="submission" date="2018-09" db="EMBL/GenBank/DDBJ databases">
        <authorList>
            <person name="Tagini F."/>
        </authorList>
    </citation>
    <scope>NUCLEOTIDE SEQUENCE [LARGE SCALE GENOMIC DNA]</scope>
    <source>
        <strain evidence="2 3">MK13</strain>
    </source>
</reference>
<evidence type="ECO:0000259" key="1">
    <source>
        <dbReference type="Pfam" id="PF22905"/>
    </source>
</evidence>